<dbReference type="AlphaFoldDB" id="A0A2P6VRX5"/>
<dbReference type="Proteomes" id="UP000239649">
    <property type="component" value="Unassembled WGS sequence"/>
</dbReference>
<evidence type="ECO:0000256" key="2">
    <source>
        <dbReference type="ARBA" id="ARBA00023027"/>
    </source>
</evidence>
<gene>
    <name evidence="4" type="primary">g450</name>
    <name evidence="4" type="ORF">C2E20_0450</name>
</gene>
<dbReference type="PANTHER" id="PTHR46505:SF1">
    <property type="entry name" value="OXIDOREDUCTASE NAD-BINDING DOMAIN-CONTAINING PROTEIN 1"/>
    <property type="match status" value="1"/>
</dbReference>
<accession>A0A2P6VRX5</accession>
<dbReference type="STRING" id="554055.A0A2P6VRX5"/>
<sequence length="132" mass="13890">MPATVVGISQETPTVKTVHTAVVDFFIPGLATVVCSTPAQLDAQGTVELAIKRSHQAPAAWLHKARVGNSVSVAAGGTFTYRPANERRPLLLVAGTSARRQHQPKAELQEVENHEDMGGHPPAASNAATPKP</sequence>
<feature type="region of interest" description="Disordered" evidence="3">
    <location>
        <begin position="95"/>
        <end position="132"/>
    </location>
</feature>
<dbReference type="EMBL" id="LHPF02000001">
    <property type="protein sequence ID" value="PSC76832.1"/>
    <property type="molecule type" value="Genomic_DNA"/>
</dbReference>
<reference evidence="4 5" key="1">
    <citation type="journal article" date="2018" name="Plant J.">
        <title>Genome sequences of Chlorella sorokiniana UTEX 1602 and Micractinium conductrix SAG 241.80: implications to maltose excretion by a green alga.</title>
        <authorList>
            <person name="Arriola M.B."/>
            <person name="Velmurugan N."/>
            <person name="Zhang Y."/>
            <person name="Plunkett M.H."/>
            <person name="Hondzo H."/>
            <person name="Barney B.M."/>
        </authorList>
    </citation>
    <scope>NUCLEOTIDE SEQUENCE [LARGE SCALE GENOMIC DNA]</scope>
    <source>
        <strain evidence="4 5">SAG 241.80</strain>
    </source>
</reference>
<evidence type="ECO:0000256" key="3">
    <source>
        <dbReference type="SAM" id="MobiDB-lite"/>
    </source>
</evidence>
<evidence type="ECO:0000256" key="1">
    <source>
        <dbReference type="ARBA" id="ARBA00023002"/>
    </source>
</evidence>
<comment type="caution">
    <text evidence="4">The sequence shown here is derived from an EMBL/GenBank/DDBJ whole genome shotgun (WGS) entry which is preliminary data.</text>
</comment>
<keyword evidence="5" id="KW-1185">Reference proteome</keyword>
<keyword evidence="2" id="KW-0520">NAD</keyword>
<dbReference type="PANTHER" id="PTHR46505">
    <property type="entry name" value="OXIDOREDUCTASE NAD-BINDING DOMAIN-CONTAINING PROTEIN 1"/>
    <property type="match status" value="1"/>
</dbReference>
<dbReference type="OrthoDB" id="436496at2759"/>
<dbReference type="InterPro" id="IPR052128">
    <property type="entry name" value="Oxidoreductase_NAD-binding"/>
</dbReference>
<dbReference type="GO" id="GO:0016491">
    <property type="term" value="F:oxidoreductase activity"/>
    <property type="evidence" value="ECO:0007669"/>
    <property type="project" value="UniProtKB-KW"/>
</dbReference>
<organism evidence="4 5">
    <name type="scientific">Micractinium conductrix</name>
    <dbReference type="NCBI Taxonomy" id="554055"/>
    <lineage>
        <taxon>Eukaryota</taxon>
        <taxon>Viridiplantae</taxon>
        <taxon>Chlorophyta</taxon>
        <taxon>core chlorophytes</taxon>
        <taxon>Trebouxiophyceae</taxon>
        <taxon>Chlorellales</taxon>
        <taxon>Chlorellaceae</taxon>
        <taxon>Chlorella clade</taxon>
        <taxon>Micractinium</taxon>
    </lineage>
</organism>
<evidence type="ECO:0000313" key="4">
    <source>
        <dbReference type="EMBL" id="PSC76832.1"/>
    </source>
</evidence>
<dbReference type="GO" id="GO:0005739">
    <property type="term" value="C:mitochondrion"/>
    <property type="evidence" value="ECO:0007669"/>
    <property type="project" value="TreeGrafter"/>
</dbReference>
<evidence type="ECO:0000313" key="5">
    <source>
        <dbReference type="Proteomes" id="UP000239649"/>
    </source>
</evidence>
<feature type="compositionally biased region" description="Basic and acidic residues" evidence="3">
    <location>
        <begin position="104"/>
        <end position="118"/>
    </location>
</feature>
<keyword evidence="1" id="KW-0560">Oxidoreductase</keyword>
<protein>
    <submittedName>
        <fullName evidence="4">Oxidoreductase NAD-binding domain-containing 1</fullName>
    </submittedName>
</protein>
<proteinExistence type="predicted"/>
<name>A0A2P6VRX5_9CHLO</name>